<comment type="subcellular location">
    <subcellularLocation>
        <location evidence="1 6">Nucleus</location>
    </subcellularLocation>
</comment>
<name>A0A1S3B677_CUCME</name>
<keyword evidence="5 6" id="KW-0539">Nucleus</keyword>
<evidence type="ECO:0000256" key="4">
    <source>
        <dbReference type="ARBA" id="ARBA00023163"/>
    </source>
</evidence>
<evidence type="ECO:0000256" key="3">
    <source>
        <dbReference type="ARBA" id="ARBA00023015"/>
    </source>
</evidence>
<evidence type="ECO:0000259" key="8">
    <source>
        <dbReference type="PROSITE" id="PS51754"/>
    </source>
</evidence>
<dbReference type="GeneID" id="103486236"/>
<dbReference type="GO" id="GO:0003677">
    <property type="term" value="F:DNA binding"/>
    <property type="evidence" value="ECO:0007669"/>
    <property type="project" value="InterPro"/>
</dbReference>
<feature type="region of interest" description="Disordered" evidence="7">
    <location>
        <begin position="191"/>
        <end position="211"/>
    </location>
</feature>
<gene>
    <name evidence="10" type="primary">LOC103486236</name>
</gene>
<dbReference type="GO" id="GO:0005634">
    <property type="term" value="C:nucleus"/>
    <property type="evidence" value="ECO:0007669"/>
    <property type="project" value="UniProtKB-SubCell"/>
</dbReference>
<reference evidence="10" key="1">
    <citation type="submission" date="2025-08" db="UniProtKB">
        <authorList>
            <consortium name="RefSeq"/>
        </authorList>
    </citation>
    <scope>IDENTIFICATION</scope>
    <source>
        <tissue evidence="10">Stem</tissue>
    </source>
</reference>
<keyword evidence="3 6" id="KW-0805">Transcription regulation</keyword>
<dbReference type="InterPro" id="IPR025830">
    <property type="entry name" value="DNA_bnd_dom_ovate"/>
</dbReference>
<dbReference type="NCBIfam" id="TIGR01568">
    <property type="entry name" value="A_thal_3678"/>
    <property type="match status" value="1"/>
</dbReference>
<feature type="compositionally biased region" description="Basic residues" evidence="7">
    <location>
        <begin position="128"/>
        <end position="139"/>
    </location>
</feature>
<evidence type="ECO:0000256" key="5">
    <source>
        <dbReference type="ARBA" id="ARBA00023242"/>
    </source>
</evidence>
<dbReference type="InterPro" id="IPR038933">
    <property type="entry name" value="Ovate"/>
</dbReference>
<feature type="compositionally biased region" description="Low complexity" evidence="7">
    <location>
        <begin position="140"/>
        <end position="149"/>
    </location>
</feature>
<dbReference type="InterPro" id="IPR006458">
    <property type="entry name" value="Ovate_C"/>
</dbReference>
<feature type="region of interest" description="Disordered" evidence="7">
    <location>
        <begin position="233"/>
        <end position="277"/>
    </location>
</feature>
<comment type="function">
    <text evidence="6">Transcriptional repressor that regulates multiple aspects of plant growth and development.</text>
</comment>
<dbReference type="InParanoid" id="A0A1S3B677"/>
<feature type="region of interest" description="Disordered" evidence="7">
    <location>
        <begin position="83"/>
        <end position="149"/>
    </location>
</feature>
<evidence type="ECO:0000256" key="1">
    <source>
        <dbReference type="ARBA" id="ARBA00004123"/>
    </source>
</evidence>
<evidence type="ECO:0000256" key="2">
    <source>
        <dbReference type="ARBA" id="ARBA00022491"/>
    </source>
</evidence>
<keyword evidence="9" id="KW-1185">Reference proteome</keyword>
<dbReference type="AlphaFoldDB" id="A0A1S3B677"/>
<dbReference type="Pfam" id="PF04844">
    <property type="entry name" value="Ovate"/>
    <property type="match status" value="1"/>
</dbReference>
<feature type="compositionally biased region" description="Polar residues" evidence="7">
    <location>
        <begin position="92"/>
        <end position="101"/>
    </location>
</feature>
<dbReference type="PANTHER" id="PTHR33057">
    <property type="entry name" value="TRANSCRIPTION REPRESSOR OFP7-RELATED"/>
    <property type="match status" value="1"/>
</dbReference>
<proteinExistence type="predicted"/>
<sequence>MEASQLTIWTPFEIAFILGPSKMKQRQKKKKKNRNTMVGDRVEWSRERNNHFWRMGNYRFRVSDMMPNSWFYKLKDMTTIIRRRNKNKDQPSKNTHTTTDLAYSHPRKSIHFTASQLAANSPPEPPRRSSKGKKPRRRPTSSSAAAPTSTLLLTSSSGCSCGRTALQSVATTSTTPPPILTHHSYLHAEKEEEDANAVISGKAHKVSPKKINGSDEEYLKSLPQIIDQLPPIITRSSSSSSNAADASTCPSISIAKNDKSEPIRSSPSRRFLLNSPGPKLRIVNSPRVSSSKRFGHVGRRKSGKRSLNDSLAIVKSTEDPQRDFRESMMEMIVENKISGSSELEDLLACYLSLNTDEYHDIIVKVFKQIWFDMTDIIGVHY</sequence>
<dbReference type="GO" id="GO:0045892">
    <property type="term" value="P:negative regulation of DNA-templated transcription"/>
    <property type="evidence" value="ECO:0007669"/>
    <property type="project" value="UniProtKB-UniRule"/>
</dbReference>
<keyword evidence="4 6" id="KW-0804">Transcription</keyword>
<evidence type="ECO:0000313" key="9">
    <source>
        <dbReference type="Proteomes" id="UP001652600"/>
    </source>
</evidence>
<dbReference type="PANTHER" id="PTHR33057:SF151">
    <property type="entry name" value="TRANSCRIPTION REPRESSOR OFP1"/>
    <property type="match status" value="1"/>
</dbReference>
<keyword evidence="2 6" id="KW-0678">Repressor</keyword>
<feature type="compositionally biased region" description="Low complexity" evidence="7">
    <location>
        <begin position="233"/>
        <end position="247"/>
    </location>
</feature>
<dbReference type="eggNOG" id="ENOG502RTS2">
    <property type="taxonomic scope" value="Eukaryota"/>
</dbReference>
<evidence type="ECO:0000256" key="6">
    <source>
        <dbReference type="RuleBase" id="RU367028"/>
    </source>
</evidence>
<evidence type="ECO:0000313" key="10">
    <source>
        <dbReference type="RefSeq" id="XP_008442333.2"/>
    </source>
</evidence>
<evidence type="ECO:0000256" key="7">
    <source>
        <dbReference type="SAM" id="MobiDB-lite"/>
    </source>
</evidence>
<accession>A0A1S3B677</accession>
<protein>
    <recommendedName>
        <fullName evidence="6">Transcription repressor</fullName>
    </recommendedName>
    <alternativeName>
        <fullName evidence="6">Ovate family protein</fullName>
    </alternativeName>
</protein>
<dbReference type="KEGG" id="cmo:103486236"/>
<feature type="domain" description="OVATE" evidence="8">
    <location>
        <begin position="313"/>
        <end position="372"/>
    </location>
</feature>
<dbReference type="RefSeq" id="XP_008442333.2">
    <property type="nucleotide sequence ID" value="XM_008444111.3"/>
</dbReference>
<dbReference type="Proteomes" id="UP001652600">
    <property type="component" value="Chromosome 4"/>
</dbReference>
<dbReference type="PROSITE" id="PS51754">
    <property type="entry name" value="OVATE"/>
    <property type="match status" value="1"/>
</dbReference>
<organism evidence="9 10">
    <name type="scientific">Cucumis melo</name>
    <name type="common">Muskmelon</name>
    <dbReference type="NCBI Taxonomy" id="3656"/>
    <lineage>
        <taxon>Eukaryota</taxon>
        <taxon>Viridiplantae</taxon>
        <taxon>Streptophyta</taxon>
        <taxon>Embryophyta</taxon>
        <taxon>Tracheophyta</taxon>
        <taxon>Spermatophyta</taxon>
        <taxon>Magnoliopsida</taxon>
        <taxon>eudicotyledons</taxon>
        <taxon>Gunneridae</taxon>
        <taxon>Pentapetalae</taxon>
        <taxon>rosids</taxon>
        <taxon>fabids</taxon>
        <taxon>Cucurbitales</taxon>
        <taxon>Cucurbitaceae</taxon>
        <taxon>Benincaseae</taxon>
        <taxon>Cucumis</taxon>
    </lineage>
</organism>
<dbReference type="Pfam" id="PF13724">
    <property type="entry name" value="DNA_binding_2"/>
    <property type="match status" value="1"/>
</dbReference>